<evidence type="ECO:0000256" key="1">
    <source>
        <dbReference type="ARBA" id="ARBA00008635"/>
    </source>
</evidence>
<dbReference type="SUPFAM" id="SSF109854">
    <property type="entry name" value="DinB/YfiT-like putative metalloenzymes"/>
    <property type="match status" value="1"/>
</dbReference>
<dbReference type="InterPro" id="IPR034660">
    <property type="entry name" value="DinB/YfiT-like"/>
</dbReference>
<feature type="transmembrane region" description="Helical" evidence="4">
    <location>
        <begin position="41"/>
        <end position="59"/>
    </location>
</feature>
<evidence type="ECO:0000256" key="3">
    <source>
        <dbReference type="PIRSR" id="PIRSR607837-1"/>
    </source>
</evidence>
<evidence type="ECO:0000313" key="7">
    <source>
        <dbReference type="Proteomes" id="UP000051888"/>
    </source>
</evidence>
<dbReference type="EMBL" id="LJJC01000004">
    <property type="protein sequence ID" value="KQL53961.1"/>
    <property type="molecule type" value="Genomic_DNA"/>
</dbReference>
<accession>A0A0Q3TK85</accession>
<dbReference type="AlphaFoldDB" id="A0A0Q3TK85"/>
<organism evidence="6 7">
    <name type="scientific">Heyndrickxia shackletonii</name>
    <dbReference type="NCBI Taxonomy" id="157838"/>
    <lineage>
        <taxon>Bacteria</taxon>
        <taxon>Bacillati</taxon>
        <taxon>Bacillota</taxon>
        <taxon>Bacilli</taxon>
        <taxon>Bacillales</taxon>
        <taxon>Bacillaceae</taxon>
        <taxon>Heyndrickxia</taxon>
    </lineage>
</organism>
<dbReference type="Gene3D" id="1.20.120.450">
    <property type="entry name" value="dinb family like domain"/>
    <property type="match status" value="1"/>
</dbReference>
<feature type="binding site" evidence="3">
    <location>
        <position position="172"/>
    </location>
    <ligand>
        <name>a divalent metal cation</name>
        <dbReference type="ChEBI" id="CHEBI:60240"/>
    </ligand>
</feature>
<protein>
    <recommendedName>
        <fullName evidence="5">Peptidase M56 domain-containing protein</fullName>
    </recommendedName>
</protein>
<evidence type="ECO:0000256" key="4">
    <source>
        <dbReference type="SAM" id="Phobius"/>
    </source>
</evidence>
<feature type="binding site" evidence="3">
    <location>
        <position position="168"/>
    </location>
    <ligand>
        <name>a divalent metal cation</name>
        <dbReference type="ChEBI" id="CHEBI:60240"/>
    </ligand>
</feature>
<keyword evidence="2 3" id="KW-0479">Metal-binding</keyword>
<dbReference type="InterPro" id="IPR008756">
    <property type="entry name" value="Peptidase_M56"/>
</dbReference>
<proteinExistence type="inferred from homology"/>
<keyword evidence="4" id="KW-0472">Membrane</keyword>
<dbReference type="OrthoDB" id="118635at2"/>
<keyword evidence="4" id="KW-1133">Transmembrane helix</keyword>
<evidence type="ECO:0000313" key="6">
    <source>
        <dbReference type="EMBL" id="KQL53961.1"/>
    </source>
</evidence>
<evidence type="ECO:0000259" key="5">
    <source>
        <dbReference type="Pfam" id="PF05569"/>
    </source>
</evidence>
<sequence length="197" mass="22847">MDTIILRFLISTAVVSFLVLVILLIKKLFNKHMSQQTHYKIWYFLFMPLISFLIPPDFLRLGDILPFLKNLLFMKRDTVMNNGSIDRLDDSHSSNNDILHNFTVSVNKSTSDIFYHTFIVFWIIGLAIFIGVTIYANYQIHQIKKSAATIKDQKNRSNKESKALLITHEFHHKGQIVAMLRQMGYEPPNTDILGTED</sequence>
<feature type="domain" description="Peptidase M56" evidence="5">
    <location>
        <begin position="15"/>
        <end position="152"/>
    </location>
</feature>
<dbReference type="STRING" id="157838.AN964_10930"/>
<gene>
    <name evidence="6" type="ORF">AN964_10930</name>
</gene>
<evidence type="ECO:0000256" key="2">
    <source>
        <dbReference type="ARBA" id="ARBA00022723"/>
    </source>
</evidence>
<dbReference type="Proteomes" id="UP000051888">
    <property type="component" value="Unassembled WGS sequence"/>
</dbReference>
<dbReference type="Pfam" id="PF05163">
    <property type="entry name" value="DinB"/>
    <property type="match status" value="1"/>
</dbReference>
<comment type="caution">
    <text evidence="6">The sequence shown here is derived from an EMBL/GenBank/DDBJ whole genome shotgun (WGS) entry which is preliminary data.</text>
</comment>
<dbReference type="GO" id="GO:0046872">
    <property type="term" value="F:metal ion binding"/>
    <property type="evidence" value="ECO:0007669"/>
    <property type="project" value="UniProtKB-KW"/>
</dbReference>
<dbReference type="RefSeq" id="WP_055739703.1">
    <property type="nucleotide sequence ID" value="NZ_JAAIWL010000001.1"/>
</dbReference>
<dbReference type="Pfam" id="PF05569">
    <property type="entry name" value="Peptidase_M56"/>
    <property type="match status" value="1"/>
</dbReference>
<keyword evidence="4" id="KW-0812">Transmembrane</keyword>
<feature type="transmembrane region" description="Helical" evidence="4">
    <location>
        <begin position="113"/>
        <end position="136"/>
    </location>
</feature>
<comment type="similarity">
    <text evidence="1">Belongs to the DinB family.</text>
</comment>
<feature type="transmembrane region" description="Helical" evidence="4">
    <location>
        <begin position="6"/>
        <end position="29"/>
    </location>
</feature>
<dbReference type="InterPro" id="IPR007837">
    <property type="entry name" value="DinB"/>
</dbReference>
<name>A0A0Q3TK85_9BACI</name>
<keyword evidence="7" id="KW-1185">Reference proteome</keyword>
<reference evidence="6 7" key="1">
    <citation type="submission" date="2015-09" db="EMBL/GenBank/DDBJ databases">
        <title>Genome sequencing project for genomic taxonomy and phylogenomics of Bacillus-like bacteria.</title>
        <authorList>
            <person name="Liu B."/>
            <person name="Wang J."/>
            <person name="Zhu Y."/>
            <person name="Liu G."/>
            <person name="Chen Q."/>
            <person name="Chen Z."/>
            <person name="Lan J."/>
            <person name="Che J."/>
            <person name="Ge C."/>
            <person name="Shi H."/>
            <person name="Pan Z."/>
            <person name="Liu X."/>
        </authorList>
    </citation>
    <scope>NUCLEOTIDE SEQUENCE [LARGE SCALE GENOMIC DNA]</scope>
    <source>
        <strain evidence="6 7">LMG 18435</strain>
    </source>
</reference>
<dbReference type="PATRIC" id="fig|157838.3.peg.2405"/>